<dbReference type="VEuPathDB" id="ToxoDB:NCLIV_052330"/>
<name>F0VL55_NEOCL</name>
<dbReference type="PANTHER" id="PTHR31921:SF1">
    <property type="entry name" value="PROTEIN DPCD"/>
    <property type="match status" value="1"/>
</dbReference>
<dbReference type="OMA" id="PILCEME"/>
<evidence type="ECO:0000256" key="2">
    <source>
        <dbReference type="ARBA" id="ARBA00020330"/>
    </source>
</evidence>
<dbReference type="EMBL" id="FR823391">
    <property type="protein sequence ID" value="CBZ54807.1"/>
    <property type="molecule type" value="Genomic_DNA"/>
</dbReference>
<organism evidence="3 5">
    <name type="scientific">Neospora caninum (strain Liverpool)</name>
    <dbReference type="NCBI Taxonomy" id="572307"/>
    <lineage>
        <taxon>Eukaryota</taxon>
        <taxon>Sar</taxon>
        <taxon>Alveolata</taxon>
        <taxon>Apicomplexa</taxon>
        <taxon>Conoidasida</taxon>
        <taxon>Coccidia</taxon>
        <taxon>Eucoccidiorida</taxon>
        <taxon>Eimeriorina</taxon>
        <taxon>Sarcocystidae</taxon>
        <taxon>Neospora</taxon>
    </lineage>
</organism>
<dbReference type="RefSeq" id="XP_003884835.1">
    <property type="nucleotide sequence ID" value="XM_003884786.1"/>
</dbReference>
<dbReference type="Pfam" id="PF14913">
    <property type="entry name" value="DPCD"/>
    <property type="match status" value="1"/>
</dbReference>
<keyword evidence="5" id="KW-1185">Reference proteome</keyword>
<evidence type="ECO:0000313" key="3">
    <source>
        <dbReference type="EMBL" id="CBZ54807.1"/>
    </source>
</evidence>
<reference evidence="3" key="1">
    <citation type="submission" date="2011-02" db="EMBL/GenBank/DDBJ databases">
        <authorList>
            <person name="Aslett M."/>
        </authorList>
    </citation>
    <scope>NUCLEOTIDE SEQUENCE</scope>
    <source>
        <strain evidence="3">Liverpool</strain>
    </source>
</reference>
<reference evidence="5" key="3">
    <citation type="journal article" date="2012" name="PLoS Pathog.">
        <title>Comparative genomics of the apicomplexan parasites Toxoplasma gondii and Neospora caninum: Coccidia differing in host range and transmission strategy.</title>
        <authorList>
            <person name="Reid A.J."/>
            <person name="Vermont S.J."/>
            <person name="Cotton J.A."/>
            <person name="Harris D."/>
            <person name="Hill-Cawthorne G.A."/>
            <person name="Konen-Waisman S."/>
            <person name="Latham S.M."/>
            <person name="Mourier T."/>
            <person name="Norton R."/>
            <person name="Quail M.A."/>
            <person name="Sanders M."/>
            <person name="Shanmugam D."/>
            <person name="Sohal A."/>
            <person name="Wasmuth J.D."/>
            <person name="Brunk B."/>
            <person name="Grigg M.E."/>
            <person name="Howard J.C."/>
            <person name="Parkinson J."/>
            <person name="Roos D.S."/>
            <person name="Trees A.J."/>
            <person name="Berriman M."/>
            <person name="Pain A."/>
            <person name="Wastling J.M."/>
        </authorList>
    </citation>
    <scope>NUCLEOTIDE SEQUENCE [LARGE SCALE GENOMIC DNA]</scope>
    <source>
        <strain evidence="5">Liverpool</strain>
    </source>
</reference>
<dbReference type="GeneID" id="13446511"/>
<evidence type="ECO:0000313" key="4">
    <source>
        <dbReference type="EMBL" id="CEL69526.1"/>
    </source>
</evidence>
<dbReference type="eggNOG" id="ENOG502QUNA">
    <property type="taxonomic scope" value="Eukaryota"/>
</dbReference>
<comment type="similarity">
    <text evidence="1">Belongs to the DPCD family.</text>
</comment>
<gene>
    <name evidence="4" type="ORF">BN1204_052330</name>
    <name evidence="3" type="ORF">NCLIV_052330</name>
</gene>
<protein>
    <recommendedName>
        <fullName evidence="2">Protein DPCD</fullName>
    </recommendedName>
</protein>
<dbReference type="PRINTS" id="PR02065">
    <property type="entry name" value="PROTEINDPCD"/>
</dbReference>
<proteinExistence type="inferred from homology"/>
<reference evidence="3" key="2">
    <citation type="submission" date="2011-03" db="EMBL/GenBank/DDBJ databases">
        <title>Comparative genomics and transcriptomics of Neospora caninum and Toxoplasma gondii.</title>
        <authorList>
            <person name="Reid A.J."/>
            <person name="Sohal A."/>
            <person name="Harris D."/>
            <person name="Quail M."/>
            <person name="Sanders M."/>
            <person name="Berriman M."/>
            <person name="Wastling J.M."/>
            <person name="Pain A."/>
        </authorList>
    </citation>
    <scope>NUCLEOTIDE SEQUENCE</scope>
    <source>
        <strain evidence="3">Liverpool</strain>
    </source>
</reference>
<dbReference type="PANTHER" id="PTHR31921">
    <property type="entry name" value="PROTEIN DPCD"/>
    <property type="match status" value="1"/>
</dbReference>
<evidence type="ECO:0000256" key="1">
    <source>
        <dbReference type="ARBA" id="ARBA00010597"/>
    </source>
</evidence>
<dbReference type="InParanoid" id="F0VL55"/>
<dbReference type="OrthoDB" id="10256139at2759"/>
<dbReference type="EMBL" id="LN714485">
    <property type="protein sequence ID" value="CEL69526.1"/>
    <property type="molecule type" value="Genomic_DNA"/>
</dbReference>
<dbReference type="InterPro" id="IPR026224">
    <property type="entry name" value="DPCD"/>
</dbReference>
<evidence type="ECO:0000313" key="5">
    <source>
        <dbReference type="Proteomes" id="UP000007494"/>
    </source>
</evidence>
<accession>F0VL55</accession>
<dbReference type="Proteomes" id="UP000007494">
    <property type="component" value="Chromosome X"/>
</dbReference>
<sequence length="220" mass="25173">MFKLRSVKQKTNLKMSILQKADSGPGDAGKPQIFSFVADGRRTVHTTYPDKSEKVEEYDLRDDTVLVRKFRRPPSLFGREAMWEYEIGAPREGTEAIVGSSDRNEIVMAPSTSSPLCVTRDTKEAFEWRIRNLPYPRDTYSVQIDGDAREIVISTTNKKFYKRLRMSDIQTLGLSLKRESLSWTHQHNTLVVSYKKPQEVSDLSAKQPLLREHGLVLSHA</sequence>
<dbReference type="AlphaFoldDB" id="F0VL55"/>
<reference evidence="4" key="4">
    <citation type="journal article" date="2015" name="PLoS ONE">
        <title>Comprehensive Evaluation of Toxoplasma gondii VEG and Neospora caninum LIV Genomes with Tachyzoite Stage Transcriptome and Proteome Defines Novel Transcript Features.</title>
        <authorList>
            <person name="Ramaprasad A."/>
            <person name="Mourier T."/>
            <person name="Naeem R."/>
            <person name="Malas T.B."/>
            <person name="Moussa E."/>
            <person name="Panigrahi A."/>
            <person name="Vermont S.J."/>
            <person name="Otto T.D."/>
            <person name="Wastling J."/>
            <person name="Pain A."/>
        </authorList>
    </citation>
    <scope>NUCLEOTIDE SEQUENCE</scope>
    <source>
        <strain evidence="4">Liverpool</strain>
    </source>
</reference>